<comment type="similarity">
    <text evidence="1">Belongs to the UPF0585 family.</text>
</comment>
<evidence type="ECO:0000256" key="1">
    <source>
        <dbReference type="ARBA" id="ARBA00008308"/>
    </source>
</evidence>
<name>A0AAD5XQ81_9FUNG</name>
<comment type="caution">
    <text evidence="2">The sequence shown here is derived from an EMBL/GenBank/DDBJ whole genome shotgun (WGS) entry which is preliminary data.</text>
</comment>
<dbReference type="InterPro" id="IPR010342">
    <property type="entry name" value="DUF938"/>
</dbReference>
<accession>A0AAD5XQ81</accession>
<dbReference type="PANTHER" id="PTHR20974:SF0">
    <property type="entry name" value="UPF0585 PROTEIN CG18661"/>
    <property type="match status" value="1"/>
</dbReference>
<dbReference type="EMBL" id="JADGJQ010000029">
    <property type="protein sequence ID" value="KAJ3178067.1"/>
    <property type="molecule type" value="Genomic_DNA"/>
</dbReference>
<organism evidence="2 3">
    <name type="scientific">Geranomyces variabilis</name>
    <dbReference type="NCBI Taxonomy" id="109894"/>
    <lineage>
        <taxon>Eukaryota</taxon>
        <taxon>Fungi</taxon>
        <taxon>Fungi incertae sedis</taxon>
        <taxon>Chytridiomycota</taxon>
        <taxon>Chytridiomycota incertae sedis</taxon>
        <taxon>Chytridiomycetes</taxon>
        <taxon>Spizellomycetales</taxon>
        <taxon>Powellomycetaceae</taxon>
        <taxon>Geranomyces</taxon>
    </lineage>
</organism>
<evidence type="ECO:0000313" key="2">
    <source>
        <dbReference type="EMBL" id="KAJ3178067.1"/>
    </source>
</evidence>
<reference evidence="2" key="1">
    <citation type="submission" date="2020-05" db="EMBL/GenBank/DDBJ databases">
        <title>Phylogenomic resolution of chytrid fungi.</title>
        <authorList>
            <person name="Stajich J.E."/>
            <person name="Amses K."/>
            <person name="Simmons R."/>
            <person name="Seto K."/>
            <person name="Myers J."/>
            <person name="Bonds A."/>
            <person name="Quandt C.A."/>
            <person name="Barry K."/>
            <person name="Liu P."/>
            <person name="Grigoriev I."/>
            <person name="Longcore J.E."/>
            <person name="James T.Y."/>
        </authorList>
    </citation>
    <scope>NUCLEOTIDE SEQUENCE</scope>
    <source>
        <strain evidence="2">JEL0379</strain>
    </source>
</reference>
<protein>
    <submittedName>
        <fullName evidence="2">Uncharacterized protein</fullName>
    </submittedName>
</protein>
<dbReference type="InterPro" id="IPR029063">
    <property type="entry name" value="SAM-dependent_MTases_sf"/>
</dbReference>
<sequence length="217" mass="24062">MAANLNTGHGDPRIVYPYAERNKADILNALSPHFQKAERVLELASGSGQHVVTWAQTFPTVRFHPSEIDDPALLASINAYINDLPNIMPPLTLNATCTADWDRVQTLVARNGLFDVIYMGNVLHIAPWDVTLALAKNLHTVLAVGGVFVLYGAFKRDGKFTTASNEEFDQQLRARNSEWGLRDIADVAAEFEKSGLTLREIKDMPANNFILVFKKGQ</sequence>
<proteinExistence type="inferred from homology"/>
<dbReference type="Proteomes" id="UP001212152">
    <property type="component" value="Unassembled WGS sequence"/>
</dbReference>
<keyword evidence="3" id="KW-1185">Reference proteome</keyword>
<dbReference type="SUPFAM" id="SSF53335">
    <property type="entry name" value="S-adenosyl-L-methionine-dependent methyltransferases"/>
    <property type="match status" value="1"/>
</dbReference>
<dbReference type="PANTHER" id="PTHR20974">
    <property type="entry name" value="UPF0585 PROTEIN CG18661"/>
    <property type="match status" value="1"/>
</dbReference>
<dbReference type="Gene3D" id="3.40.50.150">
    <property type="entry name" value="Vaccinia Virus protein VP39"/>
    <property type="match status" value="1"/>
</dbReference>
<gene>
    <name evidence="2" type="ORF">HDU87_003849</name>
</gene>
<dbReference type="AlphaFoldDB" id="A0AAD5XQ81"/>
<dbReference type="Pfam" id="PF06080">
    <property type="entry name" value="DUF938"/>
    <property type="match status" value="1"/>
</dbReference>
<evidence type="ECO:0000313" key="3">
    <source>
        <dbReference type="Proteomes" id="UP001212152"/>
    </source>
</evidence>